<feature type="signal peptide" evidence="1">
    <location>
        <begin position="1"/>
        <end position="26"/>
    </location>
</feature>
<protein>
    <submittedName>
        <fullName evidence="2">Uncharacterized protein</fullName>
    </submittedName>
</protein>
<keyword evidence="1" id="KW-0732">Signal</keyword>
<proteinExistence type="predicted"/>
<dbReference type="Proteomes" id="UP000639772">
    <property type="component" value="Chromosome 1"/>
</dbReference>
<name>A0A835SES1_VANPL</name>
<dbReference type="AlphaFoldDB" id="A0A835SES1"/>
<dbReference type="Gene3D" id="3.10.450.10">
    <property type="match status" value="1"/>
</dbReference>
<comment type="caution">
    <text evidence="2">The sequence shown here is derived from an EMBL/GenBank/DDBJ whole genome shotgun (WGS) entry which is preliminary data.</text>
</comment>
<evidence type="ECO:0000313" key="3">
    <source>
        <dbReference type="Proteomes" id="UP000639772"/>
    </source>
</evidence>
<evidence type="ECO:0000256" key="1">
    <source>
        <dbReference type="SAM" id="SignalP"/>
    </source>
</evidence>
<gene>
    <name evidence="2" type="ORF">HPP92_002470</name>
</gene>
<accession>A0A835SES1</accession>
<reference evidence="2 3" key="1">
    <citation type="journal article" date="2020" name="Nat. Food">
        <title>A phased Vanilla planifolia genome enables genetic improvement of flavour and production.</title>
        <authorList>
            <person name="Hasing T."/>
            <person name="Tang H."/>
            <person name="Brym M."/>
            <person name="Khazi F."/>
            <person name="Huang T."/>
            <person name="Chambers A.H."/>
        </authorList>
    </citation>
    <scope>NUCLEOTIDE SEQUENCE [LARGE SCALE GENOMIC DNA]</scope>
    <source>
        <tissue evidence="2">Leaf</tissue>
    </source>
</reference>
<dbReference type="EMBL" id="JADCNM010000001">
    <property type="protein sequence ID" value="KAG0502398.1"/>
    <property type="molecule type" value="Genomic_DNA"/>
</dbReference>
<sequence>MASVTCCALLLFSSLFLFFTFPTASAVRTGRSTMVWRKKLNKLVPIPDVKNNEEVQHLGQLALQAANEDYKNRYPQLTGSNLPSSELLHFKQVTMGKRGVDHIGERYYLEILSTKRDNTILGSCNVNLRKLSSDSIFLINWTFRVIGY</sequence>
<feature type="chain" id="PRO_5032928707" evidence="1">
    <location>
        <begin position="27"/>
        <end position="148"/>
    </location>
</feature>
<organism evidence="2 3">
    <name type="scientific">Vanilla planifolia</name>
    <name type="common">Vanilla</name>
    <dbReference type="NCBI Taxonomy" id="51239"/>
    <lineage>
        <taxon>Eukaryota</taxon>
        <taxon>Viridiplantae</taxon>
        <taxon>Streptophyta</taxon>
        <taxon>Embryophyta</taxon>
        <taxon>Tracheophyta</taxon>
        <taxon>Spermatophyta</taxon>
        <taxon>Magnoliopsida</taxon>
        <taxon>Liliopsida</taxon>
        <taxon>Asparagales</taxon>
        <taxon>Orchidaceae</taxon>
        <taxon>Vanilloideae</taxon>
        <taxon>Vanilleae</taxon>
        <taxon>Vanilla</taxon>
    </lineage>
</organism>
<evidence type="ECO:0000313" key="2">
    <source>
        <dbReference type="EMBL" id="KAG0502398.1"/>
    </source>
</evidence>